<gene>
    <name evidence="1" type="ORF">JR316_004345</name>
</gene>
<name>A0A8H7Y2G0_PSICU</name>
<accession>A0A8H7Y2G0</accession>
<dbReference type="EMBL" id="JAFIQS010000004">
    <property type="protein sequence ID" value="KAG5169963.1"/>
    <property type="molecule type" value="Genomic_DNA"/>
</dbReference>
<dbReference type="OrthoDB" id="10492368at2759"/>
<comment type="caution">
    <text evidence="1">The sequence shown here is derived from an EMBL/GenBank/DDBJ whole genome shotgun (WGS) entry which is preliminary data.</text>
</comment>
<dbReference type="AlphaFoldDB" id="A0A8H7Y2G0"/>
<sequence>MSNNSEYACRLVYRNTLDTGIPFHQQLFKPDTTIYLASVPAELLTQDACTAEITQRPVLIGDTLQIYEDWAYVYRDNRKVAAHRLKILQARSYVEIGRHISNNRQSYGQIDIFVVRYQLGKGPKYKDFREVPWNPTMLAVDGISSIILQARFVYHTVPRDKMPLYAGGYSCRFTHTANEATSVPERDITVSADGKWAACKVPPEPIFKQMCALKLDSCPTSRDLVLPHKHDRVFIFENGLLTGQADFEMCGRSNFRVSTGVTVNYNEVAVPRDYEYIIDIVIISYGTRTPILSLGSENTLTRFAARFTFRADRRESKLDRIVTHILTGFGIEFTANRAMTMEAQREEEMSRNWVPITRRNPAREGQEQIRTFETGKGAYTSESTEMDSLTIPRVTPVINEVTSTPRPDLKTPVLAWISQQQR</sequence>
<proteinExistence type="predicted"/>
<evidence type="ECO:0000313" key="1">
    <source>
        <dbReference type="EMBL" id="KAG5169963.1"/>
    </source>
</evidence>
<protein>
    <submittedName>
        <fullName evidence="1">Uncharacterized protein</fullName>
    </submittedName>
</protein>
<organism evidence="1">
    <name type="scientific">Psilocybe cubensis</name>
    <name type="common">Psychedelic mushroom</name>
    <name type="synonym">Stropharia cubensis</name>
    <dbReference type="NCBI Taxonomy" id="181762"/>
    <lineage>
        <taxon>Eukaryota</taxon>
        <taxon>Fungi</taxon>
        <taxon>Dikarya</taxon>
        <taxon>Basidiomycota</taxon>
        <taxon>Agaricomycotina</taxon>
        <taxon>Agaricomycetes</taxon>
        <taxon>Agaricomycetidae</taxon>
        <taxon>Agaricales</taxon>
        <taxon>Agaricineae</taxon>
        <taxon>Strophariaceae</taxon>
        <taxon>Psilocybe</taxon>
    </lineage>
</organism>
<reference evidence="1" key="1">
    <citation type="submission" date="2021-02" db="EMBL/GenBank/DDBJ databases">
        <title>Psilocybe cubensis genome.</title>
        <authorList>
            <person name="Mckernan K.J."/>
            <person name="Crawford S."/>
            <person name="Trippe A."/>
            <person name="Kane L.T."/>
            <person name="Mclaughlin S."/>
        </authorList>
    </citation>
    <scope>NUCLEOTIDE SEQUENCE [LARGE SCALE GENOMIC DNA]</scope>
    <source>
        <strain evidence="1">MGC-MH-2018</strain>
    </source>
</reference>